<comment type="caution">
    <text evidence="3">The sequence shown here is derived from an EMBL/GenBank/DDBJ whole genome shotgun (WGS) entry which is preliminary data.</text>
</comment>
<reference evidence="3 4" key="1">
    <citation type="submission" date="2019-07" db="EMBL/GenBank/DDBJ databases">
        <title>Whole genome shotgun sequence of Cellulomonas aerilata NBRC 106308.</title>
        <authorList>
            <person name="Hosoyama A."/>
            <person name="Uohara A."/>
            <person name="Ohji S."/>
            <person name="Ichikawa N."/>
        </authorList>
    </citation>
    <scope>NUCLEOTIDE SEQUENCE [LARGE SCALE GENOMIC DNA]</scope>
    <source>
        <strain evidence="3 4">NBRC 106308</strain>
    </source>
</reference>
<dbReference type="Proteomes" id="UP000321181">
    <property type="component" value="Unassembled WGS sequence"/>
</dbReference>
<dbReference type="AlphaFoldDB" id="A0A512DFW1"/>
<feature type="compositionally biased region" description="Pro residues" evidence="1">
    <location>
        <begin position="103"/>
        <end position="112"/>
    </location>
</feature>
<sequence>MVSKRRTGTPQVHTITSAPTPLGDDIARRARRYMFQMSLRTLCFLGAVFTWGRVPAPVSVALLVGAVVLPYVAVVLANAGRERPERPDPYVDVTPQLGAGPVPGGPARPPVNPVHRTWEDDLAQWDHGMPRWDEATQRWVPEPHDPTRGSRTQPDGPARG</sequence>
<feature type="compositionally biased region" description="Basic and acidic residues" evidence="1">
    <location>
        <begin position="128"/>
        <end position="148"/>
    </location>
</feature>
<name>A0A512DFW1_9CELL</name>
<dbReference type="InterPro" id="IPR021449">
    <property type="entry name" value="DUF3099"/>
</dbReference>
<organism evidence="3 4">
    <name type="scientific">Cellulomonas aerilata</name>
    <dbReference type="NCBI Taxonomy" id="515326"/>
    <lineage>
        <taxon>Bacteria</taxon>
        <taxon>Bacillati</taxon>
        <taxon>Actinomycetota</taxon>
        <taxon>Actinomycetes</taxon>
        <taxon>Micrococcales</taxon>
        <taxon>Cellulomonadaceae</taxon>
        <taxon>Cellulomonas</taxon>
    </lineage>
</organism>
<evidence type="ECO:0000256" key="1">
    <source>
        <dbReference type="SAM" id="MobiDB-lite"/>
    </source>
</evidence>
<keyword evidence="2" id="KW-0812">Transmembrane</keyword>
<dbReference type="EMBL" id="BJYY01000019">
    <property type="protein sequence ID" value="GEO35351.1"/>
    <property type="molecule type" value="Genomic_DNA"/>
</dbReference>
<evidence type="ECO:0000313" key="4">
    <source>
        <dbReference type="Proteomes" id="UP000321181"/>
    </source>
</evidence>
<keyword evidence="4" id="KW-1185">Reference proteome</keyword>
<keyword evidence="2" id="KW-0472">Membrane</keyword>
<gene>
    <name evidence="3" type="ORF">CAE01nite_30760</name>
</gene>
<evidence type="ECO:0000256" key="2">
    <source>
        <dbReference type="SAM" id="Phobius"/>
    </source>
</evidence>
<keyword evidence="2" id="KW-1133">Transmembrane helix</keyword>
<feature type="compositionally biased region" description="Polar residues" evidence="1">
    <location>
        <begin position="8"/>
        <end position="19"/>
    </location>
</feature>
<proteinExistence type="predicted"/>
<feature type="region of interest" description="Disordered" evidence="1">
    <location>
        <begin position="1"/>
        <end position="20"/>
    </location>
</feature>
<dbReference type="Pfam" id="PF11298">
    <property type="entry name" value="DUF3099"/>
    <property type="match status" value="1"/>
</dbReference>
<feature type="region of interest" description="Disordered" evidence="1">
    <location>
        <begin position="83"/>
        <end position="160"/>
    </location>
</feature>
<evidence type="ECO:0000313" key="3">
    <source>
        <dbReference type="EMBL" id="GEO35351.1"/>
    </source>
</evidence>
<feature type="transmembrane region" description="Helical" evidence="2">
    <location>
        <begin position="37"/>
        <end position="54"/>
    </location>
</feature>
<protein>
    <recommendedName>
        <fullName evidence="5">DUF3099 domain-containing protein</fullName>
    </recommendedName>
</protein>
<accession>A0A512DFW1</accession>
<evidence type="ECO:0008006" key="5">
    <source>
        <dbReference type="Google" id="ProtNLM"/>
    </source>
</evidence>
<feature type="transmembrane region" description="Helical" evidence="2">
    <location>
        <begin position="60"/>
        <end position="79"/>
    </location>
</feature>